<dbReference type="RefSeq" id="WP_053429621.1">
    <property type="nucleotide sequence ID" value="NZ_CP096885.1"/>
</dbReference>
<feature type="transmembrane region" description="Helical" evidence="1">
    <location>
        <begin position="71"/>
        <end position="87"/>
    </location>
</feature>
<keyword evidence="1" id="KW-1133">Transmembrane helix</keyword>
<feature type="transmembrane region" description="Helical" evidence="1">
    <location>
        <begin position="46"/>
        <end position="64"/>
    </location>
</feature>
<comment type="caution">
    <text evidence="3">The sequence shown here is derived from an EMBL/GenBank/DDBJ whole genome shotgun (WGS) entry which is preliminary data.</text>
</comment>
<organism evidence="3 4">
    <name type="scientific">Rossellomorea marisflavi</name>
    <dbReference type="NCBI Taxonomy" id="189381"/>
    <lineage>
        <taxon>Bacteria</taxon>
        <taxon>Bacillati</taxon>
        <taxon>Bacillota</taxon>
        <taxon>Bacilli</taxon>
        <taxon>Bacillales</taxon>
        <taxon>Bacillaceae</taxon>
        <taxon>Rossellomorea</taxon>
    </lineage>
</organism>
<keyword evidence="4" id="KW-1185">Reference proteome</keyword>
<dbReference type="PATRIC" id="fig|189381.12.peg.3363"/>
<feature type="transmembrane region" description="Helical" evidence="1">
    <location>
        <begin position="99"/>
        <end position="119"/>
    </location>
</feature>
<dbReference type="OrthoDB" id="291892at2"/>
<dbReference type="AlphaFoldDB" id="A0A0M0FZQ3"/>
<dbReference type="NCBIfam" id="NF037970">
    <property type="entry name" value="vanZ_1"/>
    <property type="match status" value="1"/>
</dbReference>
<accession>A0A0M0FZQ3</accession>
<dbReference type="EMBL" id="LGUE01000008">
    <property type="protein sequence ID" value="KON82978.1"/>
    <property type="molecule type" value="Genomic_DNA"/>
</dbReference>
<feature type="domain" description="VanZ-like" evidence="2">
    <location>
        <begin position="39"/>
        <end position="119"/>
    </location>
</feature>
<dbReference type="Pfam" id="PF04892">
    <property type="entry name" value="VanZ"/>
    <property type="match status" value="1"/>
</dbReference>
<evidence type="ECO:0000256" key="1">
    <source>
        <dbReference type="SAM" id="Phobius"/>
    </source>
</evidence>
<evidence type="ECO:0000259" key="2">
    <source>
        <dbReference type="Pfam" id="PF04892"/>
    </source>
</evidence>
<keyword evidence="1" id="KW-0812">Transmembrane</keyword>
<protein>
    <submittedName>
        <fullName evidence="3">VanZ family protein</fullName>
    </submittedName>
</protein>
<reference evidence="4" key="1">
    <citation type="submission" date="2015-07" db="EMBL/GenBank/DDBJ databases">
        <title>Fjat-14235 jcm11544.</title>
        <authorList>
            <person name="Liu B."/>
            <person name="Wang J."/>
            <person name="Zhu Y."/>
            <person name="Liu G."/>
            <person name="Chen Q."/>
            <person name="Chen Z."/>
            <person name="Lan J."/>
            <person name="Che J."/>
            <person name="Ge C."/>
            <person name="Shi H."/>
            <person name="Pan Z."/>
            <person name="Liu X."/>
        </authorList>
    </citation>
    <scope>NUCLEOTIDE SEQUENCE [LARGE SCALE GENOMIC DNA]</scope>
    <source>
        <strain evidence="4">JCM 11544</strain>
    </source>
</reference>
<evidence type="ECO:0000313" key="4">
    <source>
        <dbReference type="Proteomes" id="UP000037405"/>
    </source>
</evidence>
<evidence type="ECO:0000313" key="3">
    <source>
        <dbReference type="EMBL" id="KON82978.1"/>
    </source>
</evidence>
<dbReference type="STRING" id="189381.GCA_900166615_00370"/>
<dbReference type="InterPro" id="IPR006976">
    <property type="entry name" value="VanZ-like"/>
</dbReference>
<dbReference type="Proteomes" id="UP000037405">
    <property type="component" value="Unassembled WGS sequence"/>
</dbReference>
<sequence>MKSVLKIGLTVAPFLYMLLIWYLSSNPDDKVLSLPERDLDRFIKESLHLIEFGILYALFVLALLAHGKLTYAVNTVAALIAIFYGFTDEIHQAFVPARSATMIDAAKDLIGVTILYWLVNHTYFRSPDRPLGRWLKSVEKYFTA</sequence>
<gene>
    <name evidence="3" type="ORF">AF331_19245</name>
</gene>
<keyword evidence="1" id="KW-0472">Membrane</keyword>
<feature type="transmembrane region" description="Helical" evidence="1">
    <location>
        <begin position="7"/>
        <end position="24"/>
    </location>
</feature>
<name>A0A0M0FZQ3_9BACI</name>
<proteinExistence type="predicted"/>